<feature type="domain" description="DDE-1" evidence="1">
    <location>
        <begin position="4"/>
        <end position="77"/>
    </location>
</feature>
<proteinExistence type="predicted"/>
<evidence type="ECO:0000313" key="3">
    <source>
        <dbReference type="Proteomes" id="UP001235939"/>
    </source>
</evidence>
<keyword evidence="3" id="KW-1185">Reference proteome</keyword>
<reference evidence="2 3" key="1">
    <citation type="submission" date="2022-01" db="EMBL/GenBank/DDBJ databases">
        <title>A chromosomal length assembly of Cordylochernes scorpioides.</title>
        <authorList>
            <person name="Zeh D."/>
            <person name="Zeh J."/>
        </authorList>
    </citation>
    <scope>NUCLEOTIDE SEQUENCE [LARGE SCALE GENOMIC DNA]</scope>
    <source>
        <strain evidence="2">IN4F17</strain>
        <tissue evidence="2">Whole Body</tissue>
    </source>
</reference>
<organism evidence="2 3">
    <name type="scientific">Cordylochernes scorpioides</name>
    <dbReference type="NCBI Taxonomy" id="51811"/>
    <lineage>
        <taxon>Eukaryota</taxon>
        <taxon>Metazoa</taxon>
        <taxon>Ecdysozoa</taxon>
        <taxon>Arthropoda</taxon>
        <taxon>Chelicerata</taxon>
        <taxon>Arachnida</taxon>
        <taxon>Pseudoscorpiones</taxon>
        <taxon>Cheliferoidea</taxon>
        <taxon>Chernetidae</taxon>
        <taxon>Cordylochernes</taxon>
    </lineage>
</organism>
<dbReference type="Pfam" id="PF03184">
    <property type="entry name" value="DDE_1"/>
    <property type="match status" value="1"/>
</dbReference>
<protein>
    <recommendedName>
        <fullName evidence="1">DDE-1 domain-containing protein</fullName>
    </recommendedName>
</protein>
<sequence>MKIIQVIFLPLNATANLKPLDMAINHDIRMRYRIRLINRCLIYMENNGETNITLLDSIEWLNMSWNSVPKSTIVNCFSLSEFGCPQDEIASQDFSNLLKLEEISKATTNFEQYVLVDENKQVFAEMTDNEIINMVTNVLDIELAEEDEEIPSPSQVLAYLKIRRHSQICVFTAEFFF</sequence>
<evidence type="ECO:0000313" key="2">
    <source>
        <dbReference type="EMBL" id="UYV75789.1"/>
    </source>
</evidence>
<evidence type="ECO:0000259" key="1">
    <source>
        <dbReference type="Pfam" id="PF03184"/>
    </source>
</evidence>
<accession>A0ABY6L4J5</accession>
<dbReference type="InterPro" id="IPR004875">
    <property type="entry name" value="DDE_SF_endonuclease_dom"/>
</dbReference>
<gene>
    <name evidence="2" type="ORF">LAZ67_13001365</name>
</gene>
<name>A0ABY6L4J5_9ARAC</name>
<dbReference type="EMBL" id="CP092875">
    <property type="protein sequence ID" value="UYV75789.1"/>
    <property type="molecule type" value="Genomic_DNA"/>
</dbReference>
<dbReference type="Proteomes" id="UP001235939">
    <property type="component" value="Chromosome 13"/>
</dbReference>